<protein>
    <submittedName>
        <fullName evidence="3">DUF983 domain-containing protein</fullName>
    </submittedName>
</protein>
<evidence type="ECO:0000256" key="1">
    <source>
        <dbReference type="SAM" id="MobiDB-lite"/>
    </source>
</evidence>
<evidence type="ECO:0000256" key="2">
    <source>
        <dbReference type="SAM" id="Phobius"/>
    </source>
</evidence>
<evidence type="ECO:0000313" key="4">
    <source>
        <dbReference type="Proteomes" id="UP001300261"/>
    </source>
</evidence>
<keyword evidence="2" id="KW-0472">Membrane</keyword>
<dbReference type="Pfam" id="PF06170">
    <property type="entry name" value="DUF983"/>
    <property type="match status" value="1"/>
</dbReference>
<reference evidence="3 4" key="1">
    <citation type="journal article" date="2016" name="Int. J. Syst. Evol. Microbiol.">
        <title>Labrenzia salina sp. nov., isolated from the rhizosphere of the halophyte Arthrocnemum macrostachyum.</title>
        <authorList>
            <person name="Camacho M."/>
            <person name="Redondo-Gomez S."/>
            <person name="Rodriguez-Llorente I."/>
            <person name="Rohde M."/>
            <person name="Sproer C."/>
            <person name="Schumann P."/>
            <person name="Klenk H.P."/>
            <person name="Montero-Calasanz M.D.C."/>
        </authorList>
    </citation>
    <scope>NUCLEOTIDE SEQUENCE [LARGE SCALE GENOMIC DNA]</scope>
    <source>
        <strain evidence="3 4">DSM 29163</strain>
    </source>
</reference>
<accession>A0ABT3R1K6</accession>
<dbReference type="RefSeq" id="WP_265962815.1">
    <property type="nucleotide sequence ID" value="NZ_JAPEVI010000003.1"/>
</dbReference>
<keyword evidence="4" id="KW-1185">Reference proteome</keyword>
<dbReference type="Proteomes" id="UP001300261">
    <property type="component" value="Unassembled WGS sequence"/>
</dbReference>
<dbReference type="EMBL" id="JAPEVI010000003">
    <property type="protein sequence ID" value="MCX2723105.1"/>
    <property type="molecule type" value="Genomic_DNA"/>
</dbReference>
<evidence type="ECO:0000313" key="3">
    <source>
        <dbReference type="EMBL" id="MCX2723105.1"/>
    </source>
</evidence>
<keyword evidence="2" id="KW-1133">Transmembrane helix</keyword>
<sequence length="156" mass="17567">MTVHYELNGTLESPPARSDKPRRPVMPAMLRGAANRCMNCGQGRIFDRFLKTNHACSHCGTEFHHHRADDAPPYFTITIVGHIVIPALLAVEVMWHPDLWIHMALWVPLTLVLSFLLMQPIKGALVGLQWALYMHGFDPDAEDDLPPVPLPSERTT</sequence>
<gene>
    <name evidence="3" type="ORF">ON753_12075</name>
</gene>
<keyword evidence="2" id="KW-0812">Transmembrane</keyword>
<feature type="transmembrane region" description="Helical" evidence="2">
    <location>
        <begin position="74"/>
        <end position="93"/>
    </location>
</feature>
<dbReference type="InterPro" id="IPR009325">
    <property type="entry name" value="DUF983"/>
</dbReference>
<name>A0ABT3R1K6_9HYPH</name>
<dbReference type="NCBIfam" id="NF004633">
    <property type="entry name" value="PRK05978.1"/>
    <property type="match status" value="1"/>
</dbReference>
<feature type="transmembrane region" description="Helical" evidence="2">
    <location>
        <begin position="99"/>
        <end position="118"/>
    </location>
</feature>
<feature type="region of interest" description="Disordered" evidence="1">
    <location>
        <begin position="1"/>
        <end position="23"/>
    </location>
</feature>
<organism evidence="3 4">
    <name type="scientific">Roseibium salinum</name>
    <dbReference type="NCBI Taxonomy" id="1604349"/>
    <lineage>
        <taxon>Bacteria</taxon>
        <taxon>Pseudomonadati</taxon>
        <taxon>Pseudomonadota</taxon>
        <taxon>Alphaproteobacteria</taxon>
        <taxon>Hyphomicrobiales</taxon>
        <taxon>Stappiaceae</taxon>
        <taxon>Roseibium</taxon>
    </lineage>
</organism>
<comment type="caution">
    <text evidence="3">The sequence shown here is derived from an EMBL/GenBank/DDBJ whole genome shotgun (WGS) entry which is preliminary data.</text>
</comment>
<proteinExistence type="predicted"/>